<name>A0A376CM23_9CORY</name>
<feature type="binding site" evidence="9">
    <location>
        <begin position="15"/>
        <end position="17"/>
    </location>
    <ligand>
        <name>substrate</name>
    </ligand>
</feature>
<keyword evidence="5 9" id="KW-0067">ATP-binding</keyword>
<comment type="similarity">
    <text evidence="9">Belongs to the carbohydrate kinase PfkB family. Ribokinase subfamily.</text>
</comment>
<dbReference type="CDD" id="cd01174">
    <property type="entry name" value="ribokinase"/>
    <property type="match status" value="1"/>
</dbReference>
<feature type="binding site" evidence="9">
    <location>
        <position position="252"/>
    </location>
    <ligand>
        <name>K(+)</name>
        <dbReference type="ChEBI" id="CHEBI:29103"/>
    </ligand>
</feature>
<dbReference type="PRINTS" id="PR00990">
    <property type="entry name" value="RIBOKINASE"/>
</dbReference>
<comment type="pathway">
    <text evidence="9">Carbohydrate metabolism; D-ribose degradation; D-ribose 5-phosphate from beta-D-ribopyranose: step 2/2.</text>
</comment>
<evidence type="ECO:0000256" key="8">
    <source>
        <dbReference type="ARBA" id="ARBA00023277"/>
    </source>
</evidence>
<dbReference type="InterPro" id="IPR029056">
    <property type="entry name" value="Ribokinase-like"/>
</dbReference>
<protein>
    <recommendedName>
        <fullName evidence="9">Ribokinase</fullName>
        <shortName evidence="9">RK</shortName>
        <ecNumber evidence="9">2.7.1.15</ecNumber>
    </recommendedName>
</protein>
<keyword evidence="8 9" id="KW-0119">Carbohydrate metabolism</keyword>
<gene>
    <name evidence="11" type="primary">rbsK_1</name>
    <name evidence="9" type="synonym">rbsK</name>
    <name evidence="11" type="ORF">NCTC11862_01279</name>
</gene>
<dbReference type="PANTHER" id="PTHR10584:SF166">
    <property type="entry name" value="RIBOKINASE"/>
    <property type="match status" value="1"/>
</dbReference>
<feature type="binding site" evidence="9">
    <location>
        <position position="289"/>
    </location>
    <ligand>
        <name>K(+)</name>
        <dbReference type="ChEBI" id="CHEBI:29103"/>
    </ligand>
</feature>
<feature type="binding site" evidence="9">
    <location>
        <position position="256"/>
    </location>
    <ligand>
        <name>substrate</name>
    </ligand>
</feature>
<organism evidence="11 12">
    <name type="scientific">Corynebacterium pilosum</name>
    <dbReference type="NCBI Taxonomy" id="35756"/>
    <lineage>
        <taxon>Bacteria</taxon>
        <taxon>Bacillati</taxon>
        <taxon>Actinomycetota</taxon>
        <taxon>Actinomycetes</taxon>
        <taxon>Mycobacteriales</taxon>
        <taxon>Corynebacteriaceae</taxon>
        <taxon>Corynebacterium</taxon>
    </lineage>
</organism>
<evidence type="ECO:0000313" key="11">
    <source>
        <dbReference type="EMBL" id="STC69484.1"/>
    </source>
</evidence>
<keyword evidence="12" id="KW-1185">Reference proteome</keyword>
<dbReference type="GO" id="GO:0019303">
    <property type="term" value="P:D-ribose catabolic process"/>
    <property type="evidence" value="ECO:0007669"/>
    <property type="project" value="UniProtKB-UniRule"/>
</dbReference>
<dbReference type="InterPro" id="IPR011877">
    <property type="entry name" value="Ribokinase"/>
</dbReference>
<dbReference type="OrthoDB" id="9775849at2"/>
<feature type="domain" description="Carbohydrate kinase PfkB" evidence="10">
    <location>
        <begin position="7"/>
        <end position="294"/>
    </location>
</feature>
<comment type="catalytic activity">
    <reaction evidence="9">
        <text>D-ribose + ATP = D-ribose 5-phosphate + ADP + H(+)</text>
        <dbReference type="Rhea" id="RHEA:13697"/>
        <dbReference type="ChEBI" id="CHEBI:15378"/>
        <dbReference type="ChEBI" id="CHEBI:30616"/>
        <dbReference type="ChEBI" id="CHEBI:47013"/>
        <dbReference type="ChEBI" id="CHEBI:78346"/>
        <dbReference type="ChEBI" id="CHEBI:456216"/>
        <dbReference type="EC" id="2.7.1.15"/>
    </reaction>
</comment>
<dbReference type="STRING" id="35756.GCA_001044155_02649"/>
<evidence type="ECO:0000256" key="4">
    <source>
        <dbReference type="ARBA" id="ARBA00022777"/>
    </source>
</evidence>
<dbReference type="GO" id="GO:0046872">
    <property type="term" value="F:metal ion binding"/>
    <property type="evidence" value="ECO:0007669"/>
    <property type="project" value="UniProtKB-KW"/>
</dbReference>
<keyword evidence="1 9" id="KW-0808">Transferase</keyword>
<feature type="binding site" evidence="9">
    <location>
        <position position="286"/>
    </location>
    <ligand>
        <name>K(+)</name>
        <dbReference type="ChEBI" id="CHEBI:29103"/>
    </ligand>
</feature>
<dbReference type="SUPFAM" id="SSF53613">
    <property type="entry name" value="Ribokinase-like"/>
    <property type="match status" value="1"/>
</dbReference>
<comment type="caution">
    <text evidence="9">Lacks conserved residue(s) required for the propagation of feature annotation.</text>
</comment>
<dbReference type="GO" id="GO:0004747">
    <property type="term" value="F:ribokinase activity"/>
    <property type="evidence" value="ECO:0007669"/>
    <property type="project" value="UniProtKB-UniRule"/>
</dbReference>
<dbReference type="RefSeq" id="WP_018581822.1">
    <property type="nucleotide sequence ID" value="NZ_LDYD01000009.1"/>
</dbReference>
<evidence type="ECO:0000259" key="10">
    <source>
        <dbReference type="Pfam" id="PF00294"/>
    </source>
</evidence>
<dbReference type="GO" id="GO:0005524">
    <property type="term" value="F:ATP binding"/>
    <property type="evidence" value="ECO:0007669"/>
    <property type="project" value="UniProtKB-UniRule"/>
</dbReference>
<accession>A0A376CM23</accession>
<comment type="subcellular location">
    <subcellularLocation>
        <location evidence="9">Cytoplasm</location>
    </subcellularLocation>
</comment>
<sequence>MAHPQVQVFVVGSANLDRFLTVENFVSEGETIAATRLEESVGGKGLNQAVASGRAGVDTVMVGAVGQDSAGETLFRHCSEETLLDLSRVNVLDGMDTGQAFIQIGANGNNAIVVVPGANGHVSADNVRSTLDLAAPNDVVVCQNEIPKSITLEALRYAKSQGCRTILNLAPGSPDEDFLEDVDILVVNEIEAATLLGEASADPERAENMPAEIHRRFGVDVVATLGERGAIVAAKDVHCSLPALPVDISDTTGAGDAFVGTFAALLAEGASIDAAARFGIAAATAACSAPGAQGYTQRRSEFEELAQQVKPLVAN</sequence>
<evidence type="ECO:0000256" key="5">
    <source>
        <dbReference type="ARBA" id="ARBA00022840"/>
    </source>
</evidence>
<dbReference type="HAMAP" id="MF_01987">
    <property type="entry name" value="Ribokinase"/>
    <property type="match status" value="1"/>
</dbReference>
<evidence type="ECO:0000256" key="2">
    <source>
        <dbReference type="ARBA" id="ARBA00022723"/>
    </source>
</evidence>
<feature type="binding site" evidence="9">
    <location>
        <begin position="43"/>
        <end position="47"/>
    </location>
    <ligand>
        <name>substrate</name>
    </ligand>
</feature>
<evidence type="ECO:0000256" key="9">
    <source>
        <dbReference type="HAMAP-Rule" id="MF_01987"/>
    </source>
</evidence>
<comment type="activity regulation">
    <text evidence="9">Activated by a monovalent cation that binds near, but not in, the active site. The most likely occupant of the site in vivo is potassium. Ion binding induces a conformational change that may alter substrate affinity.</text>
</comment>
<evidence type="ECO:0000256" key="7">
    <source>
        <dbReference type="ARBA" id="ARBA00022958"/>
    </source>
</evidence>
<dbReference type="InterPro" id="IPR002139">
    <property type="entry name" value="Ribo/fructo_kinase"/>
</dbReference>
<comment type="cofactor">
    <cofactor evidence="9">
        <name>Mg(2+)</name>
        <dbReference type="ChEBI" id="CHEBI:18420"/>
    </cofactor>
    <text evidence="9">Requires a divalent cation, most likely magnesium in vivo, as an electrophilic catalyst to aid phosphoryl group transfer. It is the chelate of the metal and the nucleotide that is the actual substrate.</text>
</comment>
<keyword evidence="2 9" id="KW-0479">Metal-binding</keyword>
<feature type="binding site" evidence="9">
    <location>
        <begin position="224"/>
        <end position="229"/>
    </location>
    <ligand>
        <name>ATP</name>
        <dbReference type="ChEBI" id="CHEBI:30616"/>
    </ligand>
</feature>
<keyword evidence="9" id="KW-0963">Cytoplasm</keyword>
<feature type="binding site" evidence="9">
    <location>
        <position position="145"/>
    </location>
    <ligand>
        <name>substrate</name>
    </ligand>
</feature>
<feature type="active site" description="Proton acceptor" evidence="9">
    <location>
        <position position="256"/>
    </location>
</feature>
<dbReference type="Gene3D" id="3.40.1190.20">
    <property type="match status" value="1"/>
</dbReference>
<dbReference type="GO" id="GO:0005737">
    <property type="term" value="C:cytoplasm"/>
    <property type="evidence" value="ECO:0007669"/>
    <property type="project" value="UniProtKB-SubCell"/>
</dbReference>
<feature type="binding site" evidence="9">
    <location>
        <position position="291"/>
    </location>
    <ligand>
        <name>K(+)</name>
        <dbReference type="ChEBI" id="CHEBI:29103"/>
    </ligand>
</feature>
<keyword evidence="7 9" id="KW-0630">Potassium</keyword>
<keyword evidence="3 9" id="KW-0547">Nucleotide-binding</keyword>
<evidence type="ECO:0000256" key="3">
    <source>
        <dbReference type="ARBA" id="ARBA00022741"/>
    </source>
</evidence>
<dbReference type="EC" id="2.7.1.15" evidence="9"/>
<keyword evidence="4 9" id="KW-0418">Kinase</keyword>
<comment type="subunit">
    <text evidence="9">Homodimer.</text>
</comment>
<feature type="binding site" evidence="9">
    <location>
        <position position="188"/>
    </location>
    <ligand>
        <name>ATP</name>
        <dbReference type="ChEBI" id="CHEBI:30616"/>
    </ligand>
</feature>
<comment type="function">
    <text evidence="9">Catalyzes the phosphorylation of ribose at O-5 in a reaction requiring ATP and magnesium. The resulting D-ribose-5-phosphate can then be used either for sythesis of nucleotides, histidine, and tryptophan, or as a component of the pentose phosphate pathway.</text>
</comment>
<proteinExistence type="inferred from homology"/>
<dbReference type="Proteomes" id="UP000254467">
    <property type="component" value="Unassembled WGS sequence"/>
</dbReference>
<reference evidence="11 12" key="1">
    <citation type="submission" date="2018-06" db="EMBL/GenBank/DDBJ databases">
        <authorList>
            <consortium name="Pathogen Informatics"/>
            <person name="Doyle S."/>
        </authorList>
    </citation>
    <scope>NUCLEOTIDE SEQUENCE [LARGE SCALE GENOMIC DNA]</scope>
    <source>
        <strain evidence="11 12">NCTC11862</strain>
    </source>
</reference>
<evidence type="ECO:0000256" key="6">
    <source>
        <dbReference type="ARBA" id="ARBA00022842"/>
    </source>
</evidence>
<evidence type="ECO:0000313" key="12">
    <source>
        <dbReference type="Proteomes" id="UP000254467"/>
    </source>
</evidence>
<dbReference type="AlphaFoldDB" id="A0A376CM23"/>
<evidence type="ECO:0000256" key="1">
    <source>
        <dbReference type="ARBA" id="ARBA00022679"/>
    </source>
</evidence>
<feature type="binding site" evidence="9">
    <location>
        <position position="250"/>
    </location>
    <ligand>
        <name>K(+)</name>
        <dbReference type="ChEBI" id="CHEBI:29103"/>
    </ligand>
</feature>
<keyword evidence="6 9" id="KW-0460">Magnesium</keyword>
<dbReference type="UniPathway" id="UPA00916">
    <property type="reaction ID" value="UER00889"/>
</dbReference>
<dbReference type="InterPro" id="IPR011611">
    <property type="entry name" value="PfkB_dom"/>
</dbReference>
<dbReference type="PANTHER" id="PTHR10584">
    <property type="entry name" value="SUGAR KINASE"/>
    <property type="match status" value="1"/>
</dbReference>
<feature type="binding site" evidence="9">
    <location>
        <begin position="255"/>
        <end position="256"/>
    </location>
    <ligand>
        <name>ATP</name>
        <dbReference type="ChEBI" id="CHEBI:30616"/>
    </ligand>
</feature>
<dbReference type="Pfam" id="PF00294">
    <property type="entry name" value="PfkB"/>
    <property type="match status" value="1"/>
</dbReference>
<dbReference type="EMBL" id="UFXQ01000001">
    <property type="protein sequence ID" value="STC69484.1"/>
    <property type="molecule type" value="Genomic_DNA"/>
</dbReference>